<reference evidence="15 16" key="1">
    <citation type="journal article" date="2007" name="Nature">
        <title>Evolution of genes and genomes on the Drosophila phylogeny.</title>
        <authorList>
            <consortium name="Drosophila 12 Genomes Consortium"/>
            <person name="Clark A.G."/>
            <person name="Eisen M.B."/>
            <person name="Smith D.R."/>
            <person name="Bergman C.M."/>
            <person name="Oliver B."/>
            <person name="Markow T.A."/>
            <person name="Kaufman T.C."/>
            <person name="Kellis M."/>
            <person name="Gelbart W."/>
            <person name="Iyer V.N."/>
            <person name="Pollard D.A."/>
            <person name="Sackton T.B."/>
            <person name="Larracuente A.M."/>
            <person name="Singh N.D."/>
            <person name="Abad J.P."/>
            <person name="Abt D.N."/>
            <person name="Adryan B."/>
            <person name="Aguade M."/>
            <person name="Akashi H."/>
            <person name="Anderson W.W."/>
            <person name="Aquadro C.F."/>
            <person name="Ardell D.H."/>
            <person name="Arguello R."/>
            <person name="Artieri C.G."/>
            <person name="Barbash D.A."/>
            <person name="Barker D."/>
            <person name="Barsanti P."/>
            <person name="Batterham P."/>
            <person name="Batzoglou S."/>
            <person name="Begun D."/>
            <person name="Bhutkar A."/>
            <person name="Blanco E."/>
            <person name="Bosak S.A."/>
            <person name="Bradley R.K."/>
            <person name="Brand A.D."/>
            <person name="Brent M.R."/>
            <person name="Brooks A.N."/>
            <person name="Brown R.H."/>
            <person name="Butlin R.K."/>
            <person name="Caggese C."/>
            <person name="Calvi B.R."/>
            <person name="Bernardo de Carvalho A."/>
            <person name="Caspi A."/>
            <person name="Castrezana S."/>
            <person name="Celniker S.E."/>
            <person name="Chang J.L."/>
            <person name="Chapple C."/>
            <person name="Chatterji S."/>
            <person name="Chinwalla A."/>
            <person name="Civetta A."/>
            <person name="Clifton S.W."/>
            <person name="Comeron J.M."/>
            <person name="Costello J.C."/>
            <person name="Coyne J.A."/>
            <person name="Daub J."/>
            <person name="David R.G."/>
            <person name="Delcher A.L."/>
            <person name="Delehaunty K."/>
            <person name="Do C.B."/>
            <person name="Ebling H."/>
            <person name="Edwards K."/>
            <person name="Eickbush T."/>
            <person name="Evans J.D."/>
            <person name="Filipski A."/>
            <person name="Findeiss S."/>
            <person name="Freyhult E."/>
            <person name="Fulton L."/>
            <person name="Fulton R."/>
            <person name="Garcia A.C."/>
            <person name="Gardiner A."/>
            <person name="Garfield D.A."/>
            <person name="Garvin B.E."/>
            <person name="Gibson G."/>
            <person name="Gilbert D."/>
            <person name="Gnerre S."/>
            <person name="Godfrey J."/>
            <person name="Good R."/>
            <person name="Gotea V."/>
            <person name="Gravely B."/>
            <person name="Greenberg A.J."/>
            <person name="Griffiths-Jones S."/>
            <person name="Gross S."/>
            <person name="Guigo R."/>
            <person name="Gustafson E.A."/>
            <person name="Haerty W."/>
            <person name="Hahn M.W."/>
            <person name="Halligan D.L."/>
            <person name="Halpern A.L."/>
            <person name="Halter G.M."/>
            <person name="Han M.V."/>
            <person name="Heger A."/>
            <person name="Hillier L."/>
            <person name="Hinrichs A.S."/>
            <person name="Holmes I."/>
            <person name="Hoskins R.A."/>
            <person name="Hubisz M.J."/>
            <person name="Hultmark D."/>
            <person name="Huntley M.A."/>
            <person name="Jaffe D.B."/>
            <person name="Jagadeeshan S."/>
            <person name="Jeck W.R."/>
            <person name="Johnson J."/>
            <person name="Jones C.D."/>
            <person name="Jordan W.C."/>
            <person name="Karpen G.H."/>
            <person name="Kataoka E."/>
            <person name="Keightley P.D."/>
            <person name="Kheradpour P."/>
            <person name="Kirkness E.F."/>
            <person name="Koerich L.B."/>
            <person name="Kristiansen K."/>
            <person name="Kudrna D."/>
            <person name="Kulathinal R.J."/>
            <person name="Kumar S."/>
            <person name="Kwok R."/>
            <person name="Lander E."/>
            <person name="Langley C.H."/>
            <person name="Lapoint R."/>
            <person name="Lazzaro B.P."/>
            <person name="Lee S.J."/>
            <person name="Levesque L."/>
            <person name="Li R."/>
            <person name="Lin C.F."/>
            <person name="Lin M.F."/>
            <person name="Lindblad-Toh K."/>
            <person name="Llopart A."/>
            <person name="Long M."/>
            <person name="Low L."/>
            <person name="Lozovsky E."/>
            <person name="Lu J."/>
            <person name="Luo M."/>
            <person name="Machado C.A."/>
            <person name="Makalowski W."/>
            <person name="Marzo M."/>
            <person name="Matsuda M."/>
            <person name="Matzkin L."/>
            <person name="McAllister B."/>
            <person name="McBride C.S."/>
            <person name="McKernan B."/>
            <person name="McKernan K."/>
            <person name="Mendez-Lago M."/>
            <person name="Minx P."/>
            <person name="Mollenhauer M.U."/>
            <person name="Montooth K."/>
            <person name="Mount S.M."/>
            <person name="Mu X."/>
            <person name="Myers E."/>
            <person name="Negre B."/>
            <person name="Newfeld S."/>
            <person name="Nielsen R."/>
            <person name="Noor M.A."/>
            <person name="O'Grady P."/>
            <person name="Pachter L."/>
            <person name="Papaceit M."/>
            <person name="Parisi M.J."/>
            <person name="Parisi M."/>
            <person name="Parts L."/>
            <person name="Pedersen J.S."/>
            <person name="Pesole G."/>
            <person name="Phillippy A.M."/>
            <person name="Ponting C.P."/>
            <person name="Pop M."/>
            <person name="Porcelli D."/>
            <person name="Powell J.R."/>
            <person name="Prohaska S."/>
            <person name="Pruitt K."/>
            <person name="Puig M."/>
            <person name="Quesneville H."/>
            <person name="Ram K.R."/>
            <person name="Rand D."/>
            <person name="Rasmussen M.D."/>
            <person name="Reed L.K."/>
            <person name="Reenan R."/>
            <person name="Reily A."/>
            <person name="Remington K.A."/>
            <person name="Rieger T.T."/>
            <person name="Ritchie M.G."/>
            <person name="Robin C."/>
            <person name="Rogers Y.H."/>
            <person name="Rohde C."/>
            <person name="Rozas J."/>
            <person name="Rubenfield M.J."/>
            <person name="Ruiz A."/>
            <person name="Russo S."/>
            <person name="Salzberg S.L."/>
            <person name="Sanchez-Gracia A."/>
            <person name="Saranga D.J."/>
            <person name="Sato H."/>
            <person name="Schaeffer S.W."/>
            <person name="Schatz M.C."/>
            <person name="Schlenke T."/>
            <person name="Schwartz R."/>
            <person name="Segarra C."/>
            <person name="Singh R.S."/>
            <person name="Sirot L."/>
            <person name="Sirota M."/>
            <person name="Sisneros N.B."/>
            <person name="Smith C.D."/>
            <person name="Smith T.F."/>
            <person name="Spieth J."/>
            <person name="Stage D.E."/>
            <person name="Stark A."/>
            <person name="Stephan W."/>
            <person name="Strausberg R.L."/>
            <person name="Strempel S."/>
            <person name="Sturgill D."/>
            <person name="Sutton G."/>
            <person name="Sutton G.G."/>
            <person name="Tao W."/>
            <person name="Teichmann S."/>
            <person name="Tobari Y.N."/>
            <person name="Tomimura Y."/>
            <person name="Tsolas J.M."/>
            <person name="Valente V.L."/>
            <person name="Venter E."/>
            <person name="Venter J.C."/>
            <person name="Vicario S."/>
            <person name="Vieira F.G."/>
            <person name="Vilella A.J."/>
            <person name="Villasante A."/>
            <person name="Walenz B."/>
            <person name="Wang J."/>
            <person name="Wasserman M."/>
            <person name="Watts T."/>
            <person name="Wilson D."/>
            <person name="Wilson R.K."/>
            <person name="Wing R.A."/>
            <person name="Wolfner M.F."/>
            <person name="Wong A."/>
            <person name="Wong G.K."/>
            <person name="Wu C.I."/>
            <person name="Wu G."/>
            <person name="Yamamoto D."/>
            <person name="Yang H.P."/>
            <person name="Yang S.P."/>
            <person name="Yorke J.A."/>
            <person name="Yoshida K."/>
            <person name="Zdobnov E."/>
            <person name="Zhang P."/>
            <person name="Zhang Y."/>
            <person name="Zimin A.V."/>
            <person name="Baldwin J."/>
            <person name="Abdouelleil A."/>
            <person name="Abdulkadir J."/>
            <person name="Abebe A."/>
            <person name="Abera B."/>
            <person name="Abreu J."/>
            <person name="Acer S.C."/>
            <person name="Aftuck L."/>
            <person name="Alexander A."/>
            <person name="An P."/>
            <person name="Anderson E."/>
            <person name="Anderson S."/>
            <person name="Arachi H."/>
            <person name="Azer M."/>
            <person name="Bachantsang P."/>
            <person name="Barry A."/>
            <person name="Bayul T."/>
            <person name="Berlin A."/>
            <person name="Bessette D."/>
            <person name="Bloom T."/>
            <person name="Blye J."/>
            <person name="Boguslavskiy L."/>
            <person name="Bonnet C."/>
            <person name="Boukhgalter B."/>
            <person name="Bourzgui I."/>
            <person name="Brown A."/>
            <person name="Cahill P."/>
            <person name="Channer S."/>
            <person name="Cheshatsang Y."/>
            <person name="Chuda L."/>
            <person name="Citroen M."/>
            <person name="Collymore A."/>
            <person name="Cooke P."/>
            <person name="Costello M."/>
            <person name="D'Aco K."/>
            <person name="Daza R."/>
            <person name="De Haan G."/>
            <person name="DeGray S."/>
            <person name="DeMaso C."/>
            <person name="Dhargay N."/>
            <person name="Dooley K."/>
            <person name="Dooley E."/>
            <person name="Doricent M."/>
            <person name="Dorje P."/>
            <person name="Dorjee K."/>
            <person name="Dupes A."/>
            <person name="Elong R."/>
            <person name="Falk J."/>
            <person name="Farina A."/>
            <person name="Faro S."/>
            <person name="Ferguson D."/>
            <person name="Fisher S."/>
            <person name="Foley C.D."/>
            <person name="Franke A."/>
            <person name="Friedrich D."/>
            <person name="Gadbois L."/>
            <person name="Gearin G."/>
            <person name="Gearin C.R."/>
            <person name="Giannoukos G."/>
            <person name="Goode T."/>
            <person name="Graham J."/>
            <person name="Grandbois E."/>
            <person name="Grewal S."/>
            <person name="Gyaltsen K."/>
            <person name="Hafez N."/>
            <person name="Hagos B."/>
            <person name="Hall J."/>
            <person name="Henson C."/>
            <person name="Hollinger A."/>
            <person name="Honan T."/>
            <person name="Huard M.D."/>
            <person name="Hughes L."/>
            <person name="Hurhula B."/>
            <person name="Husby M.E."/>
            <person name="Kamat A."/>
            <person name="Kanga B."/>
            <person name="Kashin S."/>
            <person name="Khazanovich D."/>
            <person name="Kisner P."/>
            <person name="Lance K."/>
            <person name="Lara M."/>
            <person name="Lee W."/>
            <person name="Lennon N."/>
            <person name="Letendre F."/>
            <person name="LeVine R."/>
            <person name="Lipovsky A."/>
            <person name="Liu X."/>
            <person name="Liu J."/>
            <person name="Liu S."/>
            <person name="Lokyitsang T."/>
            <person name="Lokyitsang Y."/>
            <person name="Lubonja R."/>
            <person name="Lui A."/>
            <person name="MacDonald P."/>
            <person name="Magnisalis V."/>
            <person name="Maru K."/>
            <person name="Matthews C."/>
            <person name="McCusker W."/>
            <person name="McDonough S."/>
            <person name="Mehta T."/>
            <person name="Meldrim J."/>
            <person name="Meneus L."/>
            <person name="Mihai O."/>
            <person name="Mihalev A."/>
            <person name="Mihova T."/>
            <person name="Mittelman R."/>
            <person name="Mlenga V."/>
            <person name="Montmayeur A."/>
            <person name="Mulrain L."/>
            <person name="Navidi A."/>
            <person name="Naylor J."/>
            <person name="Negash T."/>
            <person name="Nguyen T."/>
            <person name="Nguyen N."/>
            <person name="Nicol R."/>
            <person name="Norbu C."/>
            <person name="Norbu N."/>
            <person name="Novod N."/>
            <person name="O'Neill B."/>
            <person name="Osman S."/>
            <person name="Markiewicz E."/>
            <person name="Oyono O.L."/>
            <person name="Patti C."/>
            <person name="Phunkhang P."/>
            <person name="Pierre F."/>
            <person name="Priest M."/>
            <person name="Raghuraman S."/>
            <person name="Rege F."/>
            <person name="Reyes R."/>
            <person name="Rise C."/>
            <person name="Rogov P."/>
            <person name="Ross K."/>
            <person name="Ryan E."/>
            <person name="Settipalli S."/>
            <person name="Shea T."/>
            <person name="Sherpa N."/>
            <person name="Shi L."/>
            <person name="Shih D."/>
            <person name="Sparrow T."/>
            <person name="Spaulding J."/>
            <person name="Stalker J."/>
            <person name="Stange-Thomann N."/>
            <person name="Stavropoulos S."/>
            <person name="Stone C."/>
            <person name="Strader C."/>
            <person name="Tesfaye S."/>
            <person name="Thomson T."/>
            <person name="Thoulutsang Y."/>
            <person name="Thoulutsang D."/>
            <person name="Topham K."/>
            <person name="Topping I."/>
            <person name="Tsamla T."/>
            <person name="Vassiliev H."/>
            <person name="Vo A."/>
            <person name="Wangchuk T."/>
            <person name="Wangdi T."/>
            <person name="Weiand M."/>
            <person name="Wilkinson J."/>
            <person name="Wilson A."/>
            <person name="Yadav S."/>
            <person name="Young G."/>
            <person name="Yu Q."/>
            <person name="Zembek L."/>
            <person name="Zhong D."/>
            <person name="Zimmer A."/>
            <person name="Zwirko Z."/>
            <person name="Jaffe D.B."/>
            <person name="Alvarez P."/>
            <person name="Brockman W."/>
            <person name="Butler J."/>
            <person name="Chin C."/>
            <person name="Gnerre S."/>
            <person name="Grabherr M."/>
            <person name="Kleber M."/>
            <person name="Mauceli E."/>
            <person name="MacCallum I."/>
        </authorList>
    </citation>
    <scope>NUCLEOTIDE SEQUENCE [LARGE SCALE GENOMIC DNA]</scope>
    <source>
        <strain evidence="16">Tucson 14024-0371.13</strain>
    </source>
</reference>
<dbReference type="HOGENOM" id="CLU_1929729_0_0_1"/>
<dbReference type="GO" id="GO:0004402">
    <property type="term" value="F:histone acetyltransferase activity"/>
    <property type="evidence" value="ECO:0007669"/>
    <property type="project" value="InterPro"/>
</dbReference>
<dbReference type="GO" id="GO:0008270">
    <property type="term" value="F:zinc ion binding"/>
    <property type="evidence" value="ECO:0007669"/>
    <property type="project" value="UniProtKB-KW"/>
</dbReference>
<evidence type="ECO:0000256" key="13">
    <source>
        <dbReference type="SAM" id="MobiDB-lite"/>
    </source>
</evidence>
<evidence type="ECO:0000256" key="9">
    <source>
        <dbReference type="ARBA" id="ARBA00023163"/>
    </source>
</evidence>
<dbReference type="GO" id="GO:0031490">
    <property type="term" value="F:chromatin DNA binding"/>
    <property type="evidence" value="ECO:0007669"/>
    <property type="project" value="TreeGrafter"/>
</dbReference>
<name>B3MWN9_DROAN</name>
<feature type="domain" description="TAZ-type" evidence="14">
    <location>
        <begin position="28"/>
        <end position="106"/>
    </location>
</feature>
<evidence type="ECO:0000313" key="16">
    <source>
        <dbReference type="Proteomes" id="UP000007801"/>
    </source>
</evidence>
<evidence type="ECO:0000256" key="10">
    <source>
        <dbReference type="ARBA" id="ARBA00023242"/>
    </source>
</evidence>
<dbReference type="SUPFAM" id="SSF57933">
    <property type="entry name" value="TAZ domain"/>
    <property type="match status" value="1"/>
</dbReference>
<dbReference type="Gene3D" id="1.20.1020.10">
    <property type="entry name" value="TAZ domain"/>
    <property type="match status" value="1"/>
</dbReference>
<keyword evidence="9" id="KW-0804">Transcription</keyword>
<evidence type="ECO:0000256" key="11">
    <source>
        <dbReference type="ARBA" id="ARBA00048017"/>
    </source>
</evidence>
<comment type="catalytic activity">
    <reaction evidence="11">
        <text>L-lysyl-[protein] + acetyl-CoA = N(6)-acetyl-L-lysyl-[protein] + CoA + H(+)</text>
        <dbReference type="Rhea" id="RHEA:45948"/>
        <dbReference type="Rhea" id="RHEA-COMP:9752"/>
        <dbReference type="Rhea" id="RHEA-COMP:10731"/>
        <dbReference type="ChEBI" id="CHEBI:15378"/>
        <dbReference type="ChEBI" id="CHEBI:29969"/>
        <dbReference type="ChEBI" id="CHEBI:57287"/>
        <dbReference type="ChEBI" id="CHEBI:57288"/>
        <dbReference type="ChEBI" id="CHEBI:61930"/>
        <dbReference type="EC" id="2.3.1.48"/>
    </reaction>
</comment>
<dbReference type="eggNOG" id="KOG1778">
    <property type="taxonomic scope" value="Eukaryota"/>
</dbReference>
<keyword evidence="3 15" id="KW-0808">Transferase</keyword>
<dbReference type="Pfam" id="PF02135">
    <property type="entry name" value="zf-TAZ"/>
    <property type="match status" value="1"/>
</dbReference>
<feature type="region of interest" description="Disordered" evidence="13">
    <location>
        <begin position="1"/>
        <end position="28"/>
    </location>
</feature>
<evidence type="ECO:0000256" key="7">
    <source>
        <dbReference type="ARBA" id="ARBA00022853"/>
    </source>
</evidence>
<keyword evidence="16" id="KW-1185">Reference proteome</keyword>
<gene>
    <name evidence="15" type="primary">Dana\GF22416</name>
    <name evidence="15" type="synonym">dana_GLEANR_6387</name>
    <name evidence="15" type="ORF">GF22416</name>
</gene>
<dbReference type="KEGG" id="dan:6505077"/>
<dbReference type="InterPro" id="IPR035898">
    <property type="entry name" value="TAZ_dom_sf"/>
</dbReference>
<dbReference type="AlphaFoldDB" id="B3MWN9"/>
<evidence type="ECO:0000256" key="1">
    <source>
        <dbReference type="ARBA" id="ARBA00004123"/>
    </source>
</evidence>
<keyword evidence="4 12" id="KW-0479">Metal-binding</keyword>
<accession>B3MWN9</accession>
<keyword evidence="7" id="KW-0156">Chromatin regulator</keyword>
<dbReference type="GeneID" id="6505077"/>
<evidence type="ECO:0000256" key="4">
    <source>
        <dbReference type="ARBA" id="ARBA00022723"/>
    </source>
</evidence>
<keyword evidence="15" id="KW-0012">Acyltransferase</keyword>
<evidence type="ECO:0000256" key="5">
    <source>
        <dbReference type="ARBA" id="ARBA00022771"/>
    </source>
</evidence>
<dbReference type="GO" id="GO:0003713">
    <property type="term" value="F:transcription coactivator activity"/>
    <property type="evidence" value="ECO:0007669"/>
    <property type="project" value="TreeGrafter"/>
</dbReference>
<dbReference type="PROSITE" id="PS50134">
    <property type="entry name" value="ZF_TAZ"/>
    <property type="match status" value="1"/>
</dbReference>
<dbReference type="GO" id="GO:0000123">
    <property type="term" value="C:histone acetyltransferase complex"/>
    <property type="evidence" value="ECO:0007669"/>
    <property type="project" value="TreeGrafter"/>
</dbReference>
<dbReference type="EMBL" id="CH902625">
    <property type="protein sequence ID" value="EDV35024.1"/>
    <property type="molecule type" value="Genomic_DNA"/>
</dbReference>
<keyword evidence="10" id="KW-0539">Nucleus</keyword>
<dbReference type="SMART" id="SM00551">
    <property type="entry name" value="ZnF_TAZ"/>
    <property type="match status" value="1"/>
</dbReference>
<evidence type="ECO:0000256" key="6">
    <source>
        <dbReference type="ARBA" id="ARBA00022833"/>
    </source>
</evidence>
<dbReference type="InterPro" id="IPR013178">
    <property type="entry name" value="Histone_AcTrfase_Rtt109/CBP"/>
</dbReference>
<dbReference type="GO" id="GO:0005667">
    <property type="term" value="C:transcription regulator complex"/>
    <property type="evidence" value="ECO:0007669"/>
    <property type="project" value="TreeGrafter"/>
</dbReference>
<feature type="compositionally biased region" description="Basic and acidic residues" evidence="13">
    <location>
        <begin position="19"/>
        <end position="28"/>
    </location>
</feature>
<dbReference type="PANTHER" id="PTHR13808:SF1">
    <property type="entry name" value="HISTONE ACETYLTRANSFERASE"/>
    <property type="match status" value="1"/>
</dbReference>
<evidence type="ECO:0000256" key="3">
    <source>
        <dbReference type="ARBA" id="ARBA00022679"/>
    </source>
</evidence>
<sequence length="131" mass="15126">MADQEPPQEQPIMDSTTGGERDGSRDVSEYRKRQLQLHLYLLFHAHKCKLRVCNVNYCKAMKAVLVHMGTCKQKMDCTMKPCASSRKILLHYKTCIKGDCFLCLPFRQNPVLQNARRLRRLPNRRHPAAAA</sequence>
<keyword evidence="8" id="KW-0805">Transcription regulation</keyword>
<evidence type="ECO:0000256" key="12">
    <source>
        <dbReference type="PROSITE-ProRule" id="PRU00203"/>
    </source>
</evidence>
<dbReference type="EC" id="2.3.1.48" evidence="2"/>
<evidence type="ECO:0000256" key="2">
    <source>
        <dbReference type="ARBA" id="ARBA00013184"/>
    </source>
</evidence>
<dbReference type="STRING" id="7217.B3MWN9"/>
<evidence type="ECO:0000313" key="15">
    <source>
        <dbReference type="EMBL" id="EDV35024.1"/>
    </source>
</evidence>
<dbReference type="GO" id="GO:0005634">
    <property type="term" value="C:nucleus"/>
    <property type="evidence" value="ECO:0007669"/>
    <property type="project" value="UniProtKB-SubCell"/>
</dbReference>
<feature type="zinc finger region" description="TAZ-type" evidence="12">
    <location>
        <begin position="28"/>
        <end position="106"/>
    </location>
</feature>
<evidence type="ECO:0000256" key="8">
    <source>
        <dbReference type="ARBA" id="ARBA00023015"/>
    </source>
</evidence>
<dbReference type="InParanoid" id="B3MWN9"/>
<keyword evidence="6 12" id="KW-0862">Zinc</keyword>
<keyword evidence="5 12" id="KW-0863">Zinc-finger</keyword>
<organism evidence="15 16">
    <name type="scientific">Drosophila ananassae</name>
    <name type="common">Fruit fly</name>
    <dbReference type="NCBI Taxonomy" id="7217"/>
    <lineage>
        <taxon>Eukaryota</taxon>
        <taxon>Metazoa</taxon>
        <taxon>Ecdysozoa</taxon>
        <taxon>Arthropoda</taxon>
        <taxon>Hexapoda</taxon>
        <taxon>Insecta</taxon>
        <taxon>Pterygota</taxon>
        <taxon>Neoptera</taxon>
        <taxon>Endopterygota</taxon>
        <taxon>Diptera</taxon>
        <taxon>Brachycera</taxon>
        <taxon>Muscomorpha</taxon>
        <taxon>Ephydroidea</taxon>
        <taxon>Drosophilidae</taxon>
        <taxon>Drosophila</taxon>
        <taxon>Sophophora</taxon>
    </lineage>
</organism>
<comment type="subcellular location">
    <subcellularLocation>
        <location evidence="1">Nucleus</location>
    </subcellularLocation>
</comment>
<dbReference type="InterPro" id="IPR000197">
    <property type="entry name" value="Znf_TAZ"/>
</dbReference>
<dbReference type="GO" id="GO:0045944">
    <property type="term" value="P:positive regulation of transcription by RNA polymerase II"/>
    <property type="evidence" value="ECO:0007669"/>
    <property type="project" value="TreeGrafter"/>
</dbReference>
<dbReference type="Proteomes" id="UP000007801">
    <property type="component" value="Unassembled WGS sequence"/>
</dbReference>
<proteinExistence type="predicted"/>
<dbReference type="PANTHER" id="PTHR13808">
    <property type="entry name" value="CBP/P300-RELATED"/>
    <property type="match status" value="1"/>
</dbReference>
<evidence type="ECO:0000259" key="14">
    <source>
        <dbReference type="PROSITE" id="PS50134"/>
    </source>
</evidence>
<dbReference type="OrthoDB" id="8066982at2759"/>
<protein>
    <recommendedName>
        <fullName evidence="2">histone acetyltransferase</fullName>
        <ecNumber evidence="2">2.3.1.48</ecNumber>
    </recommendedName>
</protein>
<dbReference type="PhylomeDB" id="B3MWN9"/>